<dbReference type="PANTHER" id="PTHR23022:SF134">
    <property type="entry name" value="TRANSPOSABLE ELEMENT TC1 TRANSPOSASE"/>
    <property type="match status" value="1"/>
</dbReference>
<reference evidence="1" key="1">
    <citation type="submission" date="2025-08" db="UniProtKB">
        <authorList>
            <consortium name="Ensembl"/>
        </authorList>
    </citation>
    <scope>IDENTIFICATION</scope>
</reference>
<dbReference type="InterPro" id="IPR036388">
    <property type="entry name" value="WH-like_DNA-bd_sf"/>
</dbReference>
<dbReference type="AlphaFoldDB" id="A0A8C1CKD1"/>
<evidence type="ECO:0000313" key="1">
    <source>
        <dbReference type="Ensembl" id="ENSCCRP00010029813.1"/>
    </source>
</evidence>
<dbReference type="Proteomes" id="UP000694427">
    <property type="component" value="Unplaced"/>
</dbReference>
<dbReference type="NCBIfam" id="NF033545">
    <property type="entry name" value="transpos_IS630"/>
    <property type="match status" value="1"/>
</dbReference>
<organism evidence="1 2">
    <name type="scientific">Cyprinus carpio</name>
    <name type="common">Common carp</name>
    <dbReference type="NCBI Taxonomy" id="7962"/>
    <lineage>
        <taxon>Eukaryota</taxon>
        <taxon>Metazoa</taxon>
        <taxon>Chordata</taxon>
        <taxon>Craniata</taxon>
        <taxon>Vertebrata</taxon>
        <taxon>Euteleostomi</taxon>
        <taxon>Actinopterygii</taxon>
        <taxon>Neopterygii</taxon>
        <taxon>Teleostei</taxon>
        <taxon>Ostariophysi</taxon>
        <taxon>Cypriniformes</taxon>
        <taxon>Cyprinidae</taxon>
        <taxon>Cyprininae</taxon>
        <taxon>Cyprinus</taxon>
    </lineage>
</organism>
<sequence>MVTSKETRAAIIALHQKGLTCKEIATKNIAPESTIYRIIKIFKESGSIAVKKSSGRPRVSSKRQDRLLLRSQRQSRVSTSAELAQEWQQAGVSASARTVRRRLSDRGLVSRRTAKKTLLSKKHVEDRLEFCRRYKDWTAEDWCKVIFSDEASFHLFGTSGKSAVRRRTGEDHHECYDVPSVKHPATLHVWGCFSTKGVGSLIILPKNTARNKEWYQNVLQEQLLLTIHEQFGDDPCIFQHDGAPCHKAREIKKWLEDHCIETLDPWPGNSPDLSPIESLWSVLRRRVDEQKPKNSDQLRELIRQEWIAISRDLAQDLISSMPERIAEVMKNKGQHCKKKLPIKAFKTYDMLMFFSIP</sequence>
<dbReference type="InterPro" id="IPR009057">
    <property type="entry name" value="Homeodomain-like_sf"/>
</dbReference>
<dbReference type="Pfam" id="PF01498">
    <property type="entry name" value="HTH_Tnp_Tc3_2"/>
    <property type="match status" value="1"/>
</dbReference>
<dbReference type="Gene3D" id="1.10.10.10">
    <property type="entry name" value="Winged helix-like DNA-binding domain superfamily/Winged helix DNA-binding domain"/>
    <property type="match status" value="1"/>
</dbReference>
<dbReference type="InterPro" id="IPR038717">
    <property type="entry name" value="Tc1-like_DDE_dom"/>
</dbReference>
<dbReference type="PANTHER" id="PTHR23022">
    <property type="entry name" value="TRANSPOSABLE ELEMENT-RELATED"/>
    <property type="match status" value="1"/>
</dbReference>
<dbReference type="GO" id="GO:0003677">
    <property type="term" value="F:DNA binding"/>
    <property type="evidence" value="ECO:0007669"/>
    <property type="project" value="InterPro"/>
</dbReference>
<dbReference type="Pfam" id="PF13358">
    <property type="entry name" value="DDE_3"/>
    <property type="match status" value="1"/>
</dbReference>
<keyword evidence="2" id="KW-1185">Reference proteome</keyword>
<dbReference type="Pfam" id="PF13384">
    <property type="entry name" value="HTH_23"/>
    <property type="match status" value="1"/>
</dbReference>
<protein>
    <submittedName>
        <fullName evidence="1">Uncharacterized protein</fullName>
    </submittedName>
</protein>
<reference evidence="1" key="2">
    <citation type="submission" date="2025-09" db="UniProtKB">
        <authorList>
            <consortium name="Ensembl"/>
        </authorList>
    </citation>
    <scope>IDENTIFICATION</scope>
</reference>
<evidence type="ECO:0000313" key="2">
    <source>
        <dbReference type="Proteomes" id="UP000694427"/>
    </source>
</evidence>
<dbReference type="Ensembl" id="ENSCCRT00010032658.1">
    <property type="protein sequence ID" value="ENSCCRP00010029813.1"/>
    <property type="gene ID" value="ENSCCRG00010012688.1"/>
</dbReference>
<dbReference type="InterPro" id="IPR047655">
    <property type="entry name" value="Transpos_IS630-like"/>
</dbReference>
<accession>A0A8C1CKD1</accession>
<dbReference type="SUPFAM" id="SSF46689">
    <property type="entry name" value="Homeodomain-like"/>
    <property type="match status" value="1"/>
</dbReference>
<dbReference type="GO" id="GO:0006313">
    <property type="term" value="P:DNA transposition"/>
    <property type="evidence" value="ECO:0007669"/>
    <property type="project" value="InterPro"/>
</dbReference>
<dbReference type="GO" id="GO:0015074">
    <property type="term" value="P:DNA integration"/>
    <property type="evidence" value="ECO:0007669"/>
    <property type="project" value="InterPro"/>
</dbReference>
<dbReference type="InterPro" id="IPR052338">
    <property type="entry name" value="Transposase_5"/>
</dbReference>
<name>A0A8C1CKD1_CYPCA</name>
<dbReference type="InterPro" id="IPR036397">
    <property type="entry name" value="RNaseH_sf"/>
</dbReference>
<proteinExistence type="predicted"/>
<dbReference type="InterPro" id="IPR002492">
    <property type="entry name" value="Transposase_Tc1-like"/>
</dbReference>
<dbReference type="Gene3D" id="3.30.420.10">
    <property type="entry name" value="Ribonuclease H-like superfamily/Ribonuclease H"/>
    <property type="match status" value="1"/>
</dbReference>